<name>A0A0D2J034_9CHLO</name>
<evidence type="ECO:0000256" key="1">
    <source>
        <dbReference type="SAM" id="MobiDB-lite"/>
    </source>
</evidence>
<feature type="region of interest" description="Disordered" evidence="1">
    <location>
        <begin position="41"/>
        <end position="154"/>
    </location>
</feature>
<dbReference type="Proteomes" id="UP000054498">
    <property type="component" value="Unassembled WGS sequence"/>
</dbReference>
<dbReference type="AlphaFoldDB" id="A0A0D2J034"/>
<reference evidence="2 3" key="1">
    <citation type="journal article" date="2013" name="BMC Genomics">
        <title>Reconstruction of the lipid metabolism for the microalga Monoraphidium neglectum from its genome sequence reveals characteristics suitable for biofuel production.</title>
        <authorList>
            <person name="Bogen C."/>
            <person name="Al-Dilaimi A."/>
            <person name="Albersmeier A."/>
            <person name="Wichmann J."/>
            <person name="Grundmann M."/>
            <person name="Rupp O."/>
            <person name="Lauersen K.J."/>
            <person name="Blifernez-Klassen O."/>
            <person name="Kalinowski J."/>
            <person name="Goesmann A."/>
            <person name="Mussgnug J.H."/>
            <person name="Kruse O."/>
        </authorList>
    </citation>
    <scope>NUCLEOTIDE SEQUENCE [LARGE SCALE GENOMIC DNA]</scope>
    <source>
        <strain evidence="2 3">SAG 48.87</strain>
    </source>
</reference>
<protein>
    <submittedName>
        <fullName evidence="2">Uncharacterized protein</fullName>
    </submittedName>
</protein>
<feature type="non-terminal residue" evidence="2">
    <location>
        <position position="154"/>
    </location>
</feature>
<sequence>MQRMSCNTFNTFSVLEHLPQDDPCAAPGKTAAGAALLPQGRAGGALAGGAKHAPLIHGQPGNKAARLREKGAPPARSAGAIAARATPDAAPHLPRPTAAQAAAAAVATAAPPNAYSRQQRAAQTRCHGPAPMGEAARGTGARREVAAPLRAPLP</sequence>
<dbReference type="EMBL" id="KK104765">
    <property type="protein sequence ID" value="KIY93447.1"/>
    <property type="molecule type" value="Genomic_DNA"/>
</dbReference>
<organism evidence="2 3">
    <name type="scientific">Monoraphidium neglectum</name>
    <dbReference type="NCBI Taxonomy" id="145388"/>
    <lineage>
        <taxon>Eukaryota</taxon>
        <taxon>Viridiplantae</taxon>
        <taxon>Chlorophyta</taxon>
        <taxon>core chlorophytes</taxon>
        <taxon>Chlorophyceae</taxon>
        <taxon>CS clade</taxon>
        <taxon>Sphaeropleales</taxon>
        <taxon>Selenastraceae</taxon>
        <taxon>Monoraphidium</taxon>
    </lineage>
</organism>
<proteinExistence type="predicted"/>
<dbReference type="RefSeq" id="XP_013892467.1">
    <property type="nucleotide sequence ID" value="XM_014037013.1"/>
</dbReference>
<keyword evidence="3" id="KW-1185">Reference proteome</keyword>
<gene>
    <name evidence="2" type="ORF">MNEG_14516</name>
</gene>
<feature type="compositionally biased region" description="Low complexity" evidence="1">
    <location>
        <begin position="72"/>
        <end position="114"/>
    </location>
</feature>
<accession>A0A0D2J034</accession>
<dbReference type="GeneID" id="25732086"/>
<evidence type="ECO:0000313" key="2">
    <source>
        <dbReference type="EMBL" id="KIY93447.1"/>
    </source>
</evidence>
<dbReference type="KEGG" id="mng:MNEG_14516"/>
<evidence type="ECO:0000313" key="3">
    <source>
        <dbReference type="Proteomes" id="UP000054498"/>
    </source>
</evidence>